<dbReference type="PANTHER" id="PTHR13008:SF7">
    <property type="entry name" value="MAP KINASE-ACTIVATING DEATH DOMAIN PROTEIN"/>
    <property type="match status" value="1"/>
</dbReference>
<dbReference type="InterPro" id="IPR001194">
    <property type="entry name" value="cDENN_dom"/>
</dbReference>
<dbReference type="PROSITE" id="PS50211">
    <property type="entry name" value="DENN"/>
    <property type="match status" value="1"/>
</dbReference>
<feature type="compositionally biased region" description="Polar residues" evidence="8">
    <location>
        <begin position="766"/>
        <end position="802"/>
    </location>
</feature>
<evidence type="ECO:0000259" key="9">
    <source>
        <dbReference type="PROSITE" id="PS50211"/>
    </source>
</evidence>
<feature type="compositionally biased region" description="Low complexity" evidence="8">
    <location>
        <begin position="673"/>
        <end position="705"/>
    </location>
</feature>
<comment type="subcellular location">
    <subcellularLocation>
        <location evidence="1">Cell membrane</location>
    </subcellularLocation>
    <subcellularLocation>
        <location evidence="2">Cytoplasm</location>
    </subcellularLocation>
</comment>
<comment type="similarity">
    <text evidence="3">Belongs to the MADD family.</text>
</comment>
<evidence type="ECO:0000313" key="11">
    <source>
        <dbReference type="Proteomes" id="UP000663864"/>
    </source>
</evidence>
<dbReference type="InterPro" id="IPR039980">
    <property type="entry name" value="MADD"/>
</dbReference>
<dbReference type="Pfam" id="PF03456">
    <property type="entry name" value="uDENN"/>
    <property type="match status" value="1"/>
</dbReference>
<protein>
    <recommendedName>
        <fullName evidence="4">MAP kinase-activating death domain protein</fullName>
    </recommendedName>
</protein>
<evidence type="ECO:0000256" key="5">
    <source>
        <dbReference type="ARBA" id="ARBA00022475"/>
    </source>
</evidence>
<feature type="non-terminal residue" evidence="10">
    <location>
        <position position="1"/>
    </location>
</feature>
<evidence type="ECO:0000256" key="7">
    <source>
        <dbReference type="ARBA" id="ARBA00022703"/>
    </source>
</evidence>
<dbReference type="Proteomes" id="UP000663864">
    <property type="component" value="Unassembled WGS sequence"/>
</dbReference>
<evidence type="ECO:0000313" key="10">
    <source>
        <dbReference type="EMBL" id="CAF1093065.1"/>
    </source>
</evidence>
<dbReference type="InterPro" id="IPR005113">
    <property type="entry name" value="uDENN_dom"/>
</dbReference>
<dbReference type="GO" id="GO:0005085">
    <property type="term" value="F:guanyl-nucleotide exchange factor activity"/>
    <property type="evidence" value="ECO:0007669"/>
    <property type="project" value="TreeGrafter"/>
</dbReference>
<feature type="compositionally biased region" description="Polar residues" evidence="8">
    <location>
        <begin position="119"/>
        <end position="137"/>
    </location>
</feature>
<dbReference type="SMART" id="SM00800">
    <property type="entry name" value="uDENN"/>
    <property type="match status" value="1"/>
</dbReference>
<dbReference type="GO" id="GO:0032483">
    <property type="term" value="P:regulation of Rab protein signal transduction"/>
    <property type="evidence" value="ECO:0007669"/>
    <property type="project" value="TreeGrafter"/>
</dbReference>
<dbReference type="GO" id="GO:0005886">
    <property type="term" value="C:plasma membrane"/>
    <property type="evidence" value="ECO:0007669"/>
    <property type="project" value="UniProtKB-SubCell"/>
</dbReference>
<dbReference type="SMART" id="SM00801">
    <property type="entry name" value="dDENN"/>
    <property type="match status" value="1"/>
</dbReference>
<dbReference type="SMART" id="SM00799">
    <property type="entry name" value="DENN"/>
    <property type="match status" value="1"/>
</dbReference>
<dbReference type="PANTHER" id="PTHR13008">
    <property type="entry name" value="MAP-KINASE ACTIVATING DEATH DOMAIN PROTEIN MADD /DENN/AEX-3 C.ELEGANS"/>
    <property type="match status" value="1"/>
</dbReference>
<dbReference type="InterPro" id="IPR043153">
    <property type="entry name" value="DENN_C"/>
</dbReference>
<keyword evidence="6" id="KW-0963">Cytoplasm</keyword>
<dbReference type="EMBL" id="CAJNOT010000844">
    <property type="protein sequence ID" value="CAF1093065.1"/>
    <property type="molecule type" value="Genomic_DNA"/>
</dbReference>
<gene>
    <name evidence="10" type="ORF">ZHD862_LOCUS17195</name>
</gene>
<feature type="domain" description="UDENN" evidence="9">
    <location>
        <begin position="16"/>
        <end position="538"/>
    </location>
</feature>
<feature type="region of interest" description="Disordered" evidence="8">
    <location>
        <begin position="119"/>
        <end position="147"/>
    </location>
</feature>
<feature type="region of interest" description="Disordered" evidence="8">
    <location>
        <begin position="741"/>
        <end position="802"/>
    </location>
</feature>
<evidence type="ECO:0000256" key="2">
    <source>
        <dbReference type="ARBA" id="ARBA00004496"/>
    </source>
</evidence>
<evidence type="ECO:0000256" key="6">
    <source>
        <dbReference type="ARBA" id="ARBA00022490"/>
    </source>
</evidence>
<dbReference type="GO" id="GO:0042981">
    <property type="term" value="P:regulation of apoptotic process"/>
    <property type="evidence" value="ECO:0007669"/>
    <property type="project" value="TreeGrafter"/>
</dbReference>
<feature type="region of interest" description="Disordered" evidence="8">
    <location>
        <begin position="588"/>
        <end position="611"/>
    </location>
</feature>
<feature type="compositionally biased region" description="Polar residues" evidence="8">
    <location>
        <begin position="745"/>
        <end position="758"/>
    </location>
</feature>
<feature type="region of interest" description="Disordered" evidence="8">
    <location>
        <begin position="654"/>
        <end position="708"/>
    </location>
</feature>
<keyword evidence="5" id="KW-1003">Cell membrane</keyword>
<dbReference type="InterPro" id="IPR005112">
    <property type="entry name" value="dDENN_dom"/>
</dbReference>
<keyword evidence="7" id="KW-0053">Apoptosis</keyword>
<dbReference type="Gene3D" id="3.40.50.11500">
    <property type="match status" value="1"/>
</dbReference>
<keyword evidence="5" id="KW-0472">Membrane</keyword>
<dbReference type="InterPro" id="IPR037516">
    <property type="entry name" value="Tripartite_DENN"/>
</dbReference>
<evidence type="ECO:0000256" key="3">
    <source>
        <dbReference type="ARBA" id="ARBA00005978"/>
    </source>
</evidence>
<dbReference type="Pfam" id="PF02141">
    <property type="entry name" value="DENN"/>
    <property type="match status" value="1"/>
</dbReference>
<comment type="caution">
    <text evidence="10">The sequence shown here is derived from an EMBL/GenBank/DDBJ whole genome shotgun (WGS) entry which is preliminary data.</text>
</comment>
<reference evidence="10" key="1">
    <citation type="submission" date="2021-02" db="EMBL/GenBank/DDBJ databases">
        <authorList>
            <person name="Nowell W R."/>
        </authorList>
    </citation>
    <scope>NUCLEOTIDE SEQUENCE</scope>
</reference>
<organism evidence="10 11">
    <name type="scientific">Rotaria sordida</name>
    <dbReference type="NCBI Taxonomy" id="392033"/>
    <lineage>
        <taxon>Eukaryota</taxon>
        <taxon>Metazoa</taxon>
        <taxon>Spiralia</taxon>
        <taxon>Gnathifera</taxon>
        <taxon>Rotifera</taxon>
        <taxon>Eurotatoria</taxon>
        <taxon>Bdelloidea</taxon>
        <taxon>Philodinida</taxon>
        <taxon>Philodinidae</taxon>
        <taxon>Rotaria</taxon>
    </lineage>
</organism>
<evidence type="ECO:0000256" key="4">
    <source>
        <dbReference type="ARBA" id="ARBA00017868"/>
    </source>
</evidence>
<evidence type="ECO:0000256" key="1">
    <source>
        <dbReference type="ARBA" id="ARBA00004236"/>
    </source>
</evidence>
<evidence type="ECO:0000256" key="8">
    <source>
        <dbReference type="SAM" id="MobiDB-lite"/>
    </source>
</evidence>
<accession>A0A814NHN9</accession>
<proteinExistence type="inferred from homology"/>
<sequence length="802" mass="90584">MCEQTKRYFSPRLVDYVIIVGCRHPNKYNHVTQTPELLRRYPLEDHKDFALPPDVIFFCQPEGCINTGHQRTAFRQLTSFVFTLTEKDSNRQRFGICVNFYRHFSRRTCSIHNQNQEKINQTNSSDDTTHLTSITNNDEVDNKEHKRKRRLRNNTLTSICLISHHPFFTRFRECLVTLKTIIDACNERSSAKRTGASKGMSRETVWGVLTGQACECTSNLVGHEVREIETWMLRLLSAPVSIPGKTKILIETLPNEPPMLFALPDHTRFSLVDFPLHLPLELLGVDLCIRVLTLIMLENKVVFQSRDYNALTMSVLAFVALLYPLEYMFPVIPLLPTCMTGAEQLLLIPTPFIIGVPASFFPYKGMLIKKLDDIWIVDLDANQIIQPRQAEPFFDIPEFEYNILSNHLKQALSSMSIDPEPIQSFDAMLNDKSYLMTANNSTSLPSTAYNPFIYGNDVDSVDIATRVAMVRFFNSPNILGNFNEHTRTLRLHPRAVVAFQYSSFIRSRPVKSAFIIRLAKTQAVEFFAEWSLCPDNVAFLRVQTGVYDPALIGDKPKWYSRNLTSIPFKIIEENSTLTQAVHSFNTKVNDIEHTETDESRSDSEDDSASSDYTSLSDFVSEMINSEICGEIRIVKTYPENQKKTACVEYSTVYNPPEDLEIPDSGSNKTPSPNTSGNESSQSMSESTISSSSNSLVNSRLNSPSNDTNDIIPDLSGAIHDLDSKSSSATITPVTRSFPKPLFDTKTLTNEDNIGQSSPPEIRAKNISIQRTSSQRVRTTLPRTDSHDSTASALTTKSGRLHK</sequence>
<dbReference type="GO" id="GO:0005829">
    <property type="term" value="C:cytosol"/>
    <property type="evidence" value="ECO:0007669"/>
    <property type="project" value="TreeGrafter"/>
</dbReference>
<dbReference type="GO" id="GO:0006915">
    <property type="term" value="P:apoptotic process"/>
    <property type="evidence" value="ECO:0007669"/>
    <property type="project" value="UniProtKB-KW"/>
</dbReference>
<name>A0A814NHN9_9BILA</name>
<dbReference type="Gene3D" id="3.30.450.200">
    <property type="match status" value="1"/>
</dbReference>
<feature type="compositionally biased region" description="Basic and acidic residues" evidence="8">
    <location>
        <begin position="589"/>
        <end position="602"/>
    </location>
</feature>
<dbReference type="AlphaFoldDB" id="A0A814NHN9"/>